<dbReference type="OrthoDB" id="5397339at2"/>
<organism evidence="3 4">
    <name type="scientific">Noviherbaspirillum saxi</name>
    <dbReference type="NCBI Taxonomy" id="2320863"/>
    <lineage>
        <taxon>Bacteria</taxon>
        <taxon>Pseudomonadati</taxon>
        <taxon>Pseudomonadota</taxon>
        <taxon>Betaproteobacteria</taxon>
        <taxon>Burkholderiales</taxon>
        <taxon>Oxalobacteraceae</taxon>
        <taxon>Noviherbaspirillum</taxon>
    </lineage>
</organism>
<feature type="transmembrane region" description="Helical" evidence="1">
    <location>
        <begin position="21"/>
        <end position="46"/>
    </location>
</feature>
<keyword evidence="1" id="KW-1133">Transmembrane helix</keyword>
<feature type="domain" description="TadE-like" evidence="2">
    <location>
        <begin position="18"/>
        <end position="60"/>
    </location>
</feature>
<proteinExistence type="predicted"/>
<sequence>MNTARVQPQLQSRRRQRGATAVEFAIVASITLLLLIGIAELGRVLFYMNSAVQATRLGARIAVVCNLNAPQIRAQMNRWLHLLEDDDIVVTYNPAGCGQASCESVTVSISPNLNVNTLIPDFGSLRTPFVVQMPPFTTTLPRESMDSTGNEALCG</sequence>
<evidence type="ECO:0000313" key="4">
    <source>
        <dbReference type="Proteomes" id="UP000265955"/>
    </source>
</evidence>
<dbReference type="RefSeq" id="WP_119772618.1">
    <property type="nucleotide sequence ID" value="NZ_QYUO01000003.1"/>
</dbReference>
<comment type="caution">
    <text evidence="3">The sequence shown here is derived from an EMBL/GenBank/DDBJ whole genome shotgun (WGS) entry which is preliminary data.</text>
</comment>
<protein>
    <submittedName>
        <fullName evidence="3">Pilus assembly protein</fullName>
    </submittedName>
</protein>
<dbReference type="AlphaFoldDB" id="A0A3A3FHJ6"/>
<evidence type="ECO:0000256" key="1">
    <source>
        <dbReference type="SAM" id="Phobius"/>
    </source>
</evidence>
<accession>A0A3A3FHJ6</accession>
<dbReference type="EMBL" id="QYUO01000003">
    <property type="protein sequence ID" value="RJF92627.1"/>
    <property type="molecule type" value="Genomic_DNA"/>
</dbReference>
<keyword evidence="1" id="KW-0472">Membrane</keyword>
<dbReference type="Pfam" id="PF07811">
    <property type="entry name" value="TadE"/>
    <property type="match status" value="1"/>
</dbReference>
<keyword evidence="4" id="KW-1185">Reference proteome</keyword>
<evidence type="ECO:0000259" key="2">
    <source>
        <dbReference type="Pfam" id="PF07811"/>
    </source>
</evidence>
<keyword evidence="1" id="KW-0812">Transmembrane</keyword>
<gene>
    <name evidence="3" type="ORF">D3871_29015</name>
</gene>
<dbReference type="InterPro" id="IPR012495">
    <property type="entry name" value="TadE-like_dom"/>
</dbReference>
<reference evidence="4" key="1">
    <citation type="submission" date="2018-09" db="EMBL/GenBank/DDBJ databases">
        <authorList>
            <person name="Zhu H."/>
        </authorList>
    </citation>
    <scope>NUCLEOTIDE SEQUENCE [LARGE SCALE GENOMIC DNA]</scope>
    <source>
        <strain evidence="4">K1R23-30</strain>
    </source>
</reference>
<dbReference type="Proteomes" id="UP000265955">
    <property type="component" value="Unassembled WGS sequence"/>
</dbReference>
<name>A0A3A3FHJ6_9BURK</name>
<evidence type="ECO:0000313" key="3">
    <source>
        <dbReference type="EMBL" id="RJF92627.1"/>
    </source>
</evidence>